<protein>
    <submittedName>
        <fullName evidence="2">Transcriptional regulator</fullName>
    </submittedName>
</protein>
<keyword evidence="3" id="KW-1185">Reference proteome</keyword>
<accession>A0A6V8LA36</accession>
<proteinExistence type="predicted"/>
<evidence type="ECO:0000313" key="2">
    <source>
        <dbReference type="EMBL" id="GFJ93204.1"/>
    </source>
</evidence>
<evidence type="ECO:0000313" key="3">
    <source>
        <dbReference type="Proteomes" id="UP000482960"/>
    </source>
</evidence>
<dbReference type="AlphaFoldDB" id="A0A6V8LA36"/>
<reference evidence="2 3" key="1">
    <citation type="submission" date="2020-03" db="EMBL/GenBank/DDBJ databases">
        <title>Whole genome shotgun sequence of Phytohabitans rumicis NBRC 108638.</title>
        <authorList>
            <person name="Komaki H."/>
            <person name="Tamura T."/>
        </authorList>
    </citation>
    <scope>NUCLEOTIDE SEQUENCE [LARGE SCALE GENOMIC DNA]</scope>
    <source>
        <strain evidence="2 3">NBRC 108638</strain>
    </source>
</reference>
<evidence type="ECO:0000259" key="1">
    <source>
        <dbReference type="SMART" id="SM00530"/>
    </source>
</evidence>
<organism evidence="2 3">
    <name type="scientific">Phytohabitans rumicis</name>
    <dbReference type="NCBI Taxonomy" id="1076125"/>
    <lineage>
        <taxon>Bacteria</taxon>
        <taxon>Bacillati</taxon>
        <taxon>Actinomycetota</taxon>
        <taxon>Actinomycetes</taxon>
        <taxon>Micromonosporales</taxon>
        <taxon>Micromonosporaceae</taxon>
    </lineage>
</organism>
<comment type="caution">
    <text evidence="2">The sequence shown here is derived from an EMBL/GenBank/DDBJ whole genome shotgun (WGS) entry which is preliminary data.</text>
</comment>
<dbReference type="Pfam" id="PF19054">
    <property type="entry name" value="DUF5753"/>
    <property type="match status" value="1"/>
</dbReference>
<name>A0A6V8LA36_9ACTN</name>
<gene>
    <name evidence="2" type="ORF">Prum_068460</name>
</gene>
<sequence>MSSKQQKAREAFGNRLREIRLDAGLSGRKLASITGFHYTKISRVEHGGQSLSDADIRMWCAACGAEPHATDLIAQMRAVDTLYRDYRHAARRGLRQLQEPWVALYERTKFFRVHEHWVVPGLIQTEAYSMAVMAHWRDIMSLPEDDTEVANAIRMNRQRILRLGDRRFIFLLAEQVLYSRVPSAPAMLDQLDRLAEVMRLPRVSLGLIPATSGLDGHSQTSFWIFDDSLVQVETLTTGLDVTRPEEIELYTAAFERMRRTAVFGRNAKALIGRARDKLLQEPAASST</sequence>
<reference evidence="2 3" key="2">
    <citation type="submission" date="2020-03" db="EMBL/GenBank/DDBJ databases">
        <authorList>
            <person name="Ichikawa N."/>
            <person name="Kimura A."/>
            <person name="Kitahashi Y."/>
            <person name="Uohara A."/>
        </authorList>
    </citation>
    <scope>NUCLEOTIDE SEQUENCE [LARGE SCALE GENOMIC DNA]</scope>
    <source>
        <strain evidence="2 3">NBRC 108638</strain>
    </source>
</reference>
<dbReference type="GO" id="GO:0003677">
    <property type="term" value="F:DNA binding"/>
    <property type="evidence" value="ECO:0007669"/>
    <property type="project" value="InterPro"/>
</dbReference>
<dbReference type="Proteomes" id="UP000482960">
    <property type="component" value="Unassembled WGS sequence"/>
</dbReference>
<dbReference type="Pfam" id="PF13560">
    <property type="entry name" value="HTH_31"/>
    <property type="match status" value="1"/>
</dbReference>
<dbReference type="InterPro" id="IPR001387">
    <property type="entry name" value="Cro/C1-type_HTH"/>
</dbReference>
<dbReference type="EMBL" id="BLPG01000001">
    <property type="protein sequence ID" value="GFJ93204.1"/>
    <property type="molecule type" value="Genomic_DNA"/>
</dbReference>
<dbReference type="RefSeq" id="WP_173079887.1">
    <property type="nucleotide sequence ID" value="NZ_BAABJB010000043.1"/>
</dbReference>
<dbReference type="InterPro" id="IPR010982">
    <property type="entry name" value="Lambda_DNA-bd_dom_sf"/>
</dbReference>
<dbReference type="Gene3D" id="1.10.260.40">
    <property type="entry name" value="lambda repressor-like DNA-binding domains"/>
    <property type="match status" value="1"/>
</dbReference>
<dbReference type="InterPro" id="IPR043917">
    <property type="entry name" value="DUF5753"/>
</dbReference>
<feature type="domain" description="HTH cro/C1-type" evidence="1">
    <location>
        <begin position="15"/>
        <end position="70"/>
    </location>
</feature>
<dbReference type="SUPFAM" id="SSF47413">
    <property type="entry name" value="lambda repressor-like DNA-binding domains"/>
    <property type="match status" value="1"/>
</dbReference>
<dbReference type="SMART" id="SM00530">
    <property type="entry name" value="HTH_XRE"/>
    <property type="match status" value="1"/>
</dbReference>
<dbReference type="CDD" id="cd00093">
    <property type="entry name" value="HTH_XRE"/>
    <property type="match status" value="1"/>
</dbReference>